<organism evidence="4 5">
    <name type="scientific">Zancudomyces culisetae</name>
    <name type="common">Gut fungus</name>
    <name type="synonym">Smittium culisetae</name>
    <dbReference type="NCBI Taxonomy" id="1213189"/>
    <lineage>
        <taxon>Eukaryota</taxon>
        <taxon>Fungi</taxon>
        <taxon>Fungi incertae sedis</taxon>
        <taxon>Zoopagomycota</taxon>
        <taxon>Kickxellomycotina</taxon>
        <taxon>Harpellomycetes</taxon>
        <taxon>Harpellales</taxon>
        <taxon>Legeriomycetaceae</taxon>
        <taxon>Zancudomyces</taxon>
    </lineage>
</organism>
<dbReference type="SUPFAM" id="SSF57756">
    <property type="entry name" value="Retrovirus zinc finger-like domains"/>
    <property type="match status" value="1"/>
</dbReference>
<evidence type="ECO:0000313" key="5">
    <source>
        <dbReference type="Proteomes" id="UP000188320"/>
    </source>
</evidence>
<protein>
    <recommendedName>
        <fullName evidence="3">CCHC-type domain-containing protein</fullName>
    </recommendedName>
</protein>
<keyword evidence="5" id="KW-1185">Reference proteome</keyword>
<sequence>MDKIRIFEKSKELDATDWIEDFEFIAKIQGWSKEDWIGIVKLFLGKKEILWYKKSRKDFTDWDTFKKLFVKQHSEEYTNTNIWTKLRTISSVNFDSWEEFEDEIETLMSKVGIKEDEARFGLIVSALPAELQVQVEEKGLKTKAELVTLIQKQTIQTTNKESPSTRNTQVKPKSSTQSAVTKGGRSVKEMTEAGQYGDFLKAFQEMSVSIINKIDELVESKANRPRQNHNFRQEVECYYCHKKGHISLRCPSRQQPKVEKVVEMTEENNINFIEVLPGEQDVYAYEKRKQRDEEGRETRPTKTRNTRQGDMARESPTIDDDIGLGKKWKESTQTSICCNWWKRRPR</sequence>
<evidence type="ECO:0000256" key="2">
    <source>
        <dbReference type="SAM" id="MobiDB-lite"/>
    </source>
</evidence>
<dbReference type="Proteomes" id="UP000188320">
    <property type="component" value="Unassembled WGS sequence"/>
</dbReference>
<evidence type="ECO:0000313" key="4">
    <source>
        <dbReference type="EMBL" id="OMH83427.1"/>
    </source>
</evidence>
<comment type="caution">
    <text evidence="4">The sequence shown here is derived from an EMBL/GenBank/DDBJ whole genome shotgun (WGS) entry which is preliminary data.</text>
</comment>
<dbReference type="InterPro" id="IPR036875">
    <property type="entry name" value="Znf_CCHC_sf"/>
</dbReference>
<dbReference type="PROSITE" id="PS50158">
    <property type="entry name" value="ZF_CCHC"/>
    <property type="match status" value="1"/>
</dbReference>
<keyword evidence="1" id="KW-0862">Zinc</keyword>
<dbReference type="Gene3D" id="4.10.60.10">
    <property type="entry name" value="Zinc finger, CCHC-type"/>
    <property type="match status" value="1"/>
</dbReference>
<dbReference type="GO" id="GO:0003676">
    <property type="term" value="F:nucleic acid binding"/>
    <property type="evidence" value="ECO:0007669"/>
    <property type="project" value="InterPro"/>
</dbReference>
<evidence type="ECO:0000259" key="3">
    <source>
        <dbReference type="PROSITE" id="PS50158"/>
    </source>
</evidence>
<evidence type="ECO:0000256" key="1">
    <source>
        <dbReference type="PROSITE-ProRule" id="PRU00047"/>
    </source>
</evidence>
<feature type="domain" description="CCHC-type" evidence="3">
    <location>
        <begin position="237"/>
        <end position="252"/>
    </location>
</feature>
<dbReference type="InterPro" id="IPR001878">
    <property type="entry name" value="Znf_CCHC"/>
</dbReference>
<reference evidence="5" key="1">
    <citation type="submission" date="2017-01" db="EMBL/GenBank/DDBJ databases">
        <authorList>
            <person name="Wang Y."/>
            <person name="White M."/>
            <person name="Kvist S."/>
            <person name="Moncalvo J.-M."/>
        </authorList>
    </citation>
    <scope>NUCLEOTIDE SEQUENCE [LARGE SCALE GENOMIC DNA]</scope>
    <source>
        <strain evidence="5">COL-18-3</strain>
    </source>
</reference>
<feature type="compositionally biased region" description="Basic and acidic residues" evidence="2">
    <location>
        <begin position="287"/>
        <end position="300"/>
    </location>
</feature>
<dbReference type="AlphaFoldDB" id="A0A1R1PR41"/>
<feature type="region of interest" description="Disordered" evidence="2">
    <location>
        <begin position="155"/>
        <end position="187"/>
    </location>
</feature>
<keyword evidence="1" id="KW-0863">Zinc-finger</keyword>
<accession>A0A1R1PR41</accession>
<dbReference type="OrthoDB" id="128814at2759"/>
<keyword evidence="1" id="KW-0479">Metal-binding</keyword>
<gene>
    <name evidence="4" type="ORF">AX774_g3069</name>
</gene>
<feature type="compositionally biased region" description="Polar residues" evidence="2">
    <location>
        <begin position="155"/>
        <end position="180"/>
    </location>
</feature>
<proteinExistence type="predicted"/>
<name>A0A1R1PR41_ZANCU</name>
<dbReference type="EMBL" id="LSSK01000411">
    <property type="protein sequence ID" value="OMH83427.1"/>
    <property type="molecule type" value="Genomic_DNA"/>
</dbReference>
<feature type="region of interest" description="Disordered" evidence="2">
    <location>
        <begin position="287"/>
        <end position="325"/>
    </location>
</feature>
<dbReference type="GO" id="GO:0008270">
    <property type="term" value="F:zinc ion binding"/>
    <property type="evidence" value="ECO:0007669"/>
    <property type="project" value="UniProtKB-KW"/>
</dbReference>